<keyword evidence="2 5" id="KW-0812">Transmembrane</keyword>
<keyword evidence="8" id="KW-1185">Reference proteome</keyword>
<dbReference type="InterPro" id="IPR007016">
    <property type="entry name" value="O-antigen_ligase-rel_domated"/>
</dbReference>
<dbReference type="GO" id="GO:0016874">
    <property type="term" value="F:ligase activity"/>
    <property type="evidence" value="ECO:0007669"/>
    <property type="project" value="UniProtKB-KW"/>
</dbReference>
<feature type="transmembrane region" description="Helical" evidence="5">
    <location>
        <begin position="148"/>
        <end position="166"/>
    </location>
</feature>
<dbReference type="InterPro" id="IPR051533">
    <property type="entry name" value="WaaL-like"/>
</dbReference>
<keyword evidence="3 5" id="KW-1133">Transmembrane helix</keyword>
<feature type="transmembrane region" description="Helical" evidence="5">
    <location>
        <begin position="197"/>
        <end position="213"/>
    </location>
</feature>
<evidence type="ECO:0000256" key="2">
    <source>
        <dbReference type="ARBA" id="ARBA00022692"/>
    </source>
</evidence>
<accession>A0A498RDB9</accession>
<keyword evidence="7" id="KW-0436">Ligase</keyword>
<dbReference type="Proteomes" id="UP000277811">
    <property type="component" value="Unassembled WGS sequence"/>
</dbReference>
<feature type="transmembrane region" description="Helical" evidence="5">
    <location>
        <begin position="89"/>
        <end position="106"/>
    </location>
</feature>
<keyword evidence="4 5" id="KW-0472">Membrane</keyword>
<organism evidence="7 8">
    <name type="scientific">Lucifera butyrica</name>
    <dbReference type="NCBI Taxonomy" id="1351585"/>
    <lineage>
        <taxon>Bacteria</taxon>
        <taxon>Bacillati</taxon>
        <taxon>Bacillota</taxon>
        <taxon>Negativicutes</taxon>
        <taxon>Veillonellales</taxon>
        <taxon>Veillonellaceae</taxon>
        <taxon>Lucifera</taxon>
    </lineage>
</organism>
<dbReference type="PANTHER" id="PTHR37422:SF13">
    <property type="entry name" value="LIPOPOLYSACCHARIDE BIOSYNTHESIS PROTEIN PA4999-RELATED"/>
    <property type="match status" value="1"/>
</dbReference>
<proteinExistence type="predicted"/>
<evidence type="ECO:0000256" key="5">
    <source>
        <dbReference type="SAM" id="Phobius"/>
    </source>
</evidence>
<gene>
    <name evidence="7" type="ORF">LUCI_4599</name>
</gene>
<evidence type="ECO:0000313" key="8">
    <source>
        <dbReference type="Proteomes" id="UP000277811"/>
    </source>
</evidence>
<dbReference type="AlphaFoldDB" id="A0A498RDB9"/>
<reference evidence="7 8" key="1">
    <citation type="submission" date="2018-06" db="EMBL/GenBank/DDBJ databases">
        <authorList>
            <person name="Strepis N."/>
        </authorList>
    </citation>
    <scope>NUCLEOTIDE SEQUENCE [LARGE SCALE GENOMIC DNA]</scope>
    <source>
        <strain evidence="7">LUCI</strain>
    </source>
</reference>
<feature type="transmembrane region" description="Helical" evidence="5">
    <location>
        <begin position="316"/>
        <end position="335"/>
    </location>
</feature>
<evidence type="ECO:0000256" key="4">
    <source>
        <dbReference type="ARBA" id="ARBA00023136"/>
    </source>
</evidence>
<evidence type="ECO:0000259" key="6">
    <source>
        <dbReference type="Pfam" id="PF04932"/>
    </source>
</evidence>
<evidence type="ECO:0000256" key="1">
    <source>
        <dbReference type="ARBA" id="ARBA00004141"/>
    </source>
</evidence>
<dbReference type="EMBL" id="UPPP01000116">
    <property type="protein sequence ID" value="VBB09309.1"/>
    <property type="molecule type" value="Genomic_DNA"/>
</dbReference>
<feature type="transmembrane region" description="Helical" evidence="5">
    <location>
        <begin position="64"/>
        <end position="83"/>
    </location>
</feature>
<feature type="transmembrane region" description="Helical" evidence="5">
    <location>
        <begin position="344"/>
        <end position="362"/>
    </location>
</feature>
<feature type="transmembrane region" description="Helical" evidence="5">
    <location>
        <begin position="113"/>
        <end position="132"/>
    </location>
</feature>
<dbReference type="PANTHER" id="PTHR37422">
    <property type="entry name" value="TEICHURONIC ACID BIOSYNTHESIS PROTEIN TUAE"/>
    <property type="match status" value="1"/>
</dbReference>
<feature type="transmembrane region" description="Helical" evidence="5">
    <location>
        <begin position="220"/>
        <end position="238"/>
    </location>
</feature>
<feature type="transmembrane region" description="Helical" evidence="5">
    <location>
        <begin position="173"/>
        <end position="191"/>
    </location>
</feature>
<dbReference type="GO" id="GO:0016020">
    <property type="term" value="C:membrane"/>
    <property type="evidence" value="ECO:0007669"/>
    <property type="project" value="UniProtKB-SubCell"/>
</dbReference>
<comment type="subcellular location">
    <subcellularLocation>
        <location evidence="1">Membrane</location>
        <topology evidence="1">Multi-pass membrane protein</topology>
    </subcellularLocation>
</comment>
<dbReference type="Pfam" id="PF04932">
    <property type="entry name" value="Wzy_C"/>
    <property type="match status" value="1"/>
</dbReference>
<feature type="domain" description="O-antigen ligase-related" evidence="6">
    <location>
        <begin position="181"/>
        <end position="324"/>
    </location>
</feature>
<sequence length="390" mass="44536">MDNISSLDIGEKIGFWLCIIYALSANISPLASTFSVYGSALLIIYKLIKDDRARLRLPPSITKAILAFFAVFAFTSVFSTAPLQSYNQLLQLATRFVPFFMPVLFLRTRKDLITVAVLLEISIIIADIYSIWQKFHGICFPTGFDHNHIFFANQLQPMILMGLVLLNDKKISWRLKYFFSFAAFFSIAVLLLNGCRGVWLSIIICMLTIGFLLRKRHPRILAMLLILILLSAMALWFVPFLHARLITITDTHFEPNTERVLMLKSAWRMFLDHPLVGVGLDRWQYYYRHQYVSPLAHEPGVDSPHNNFAMYLDETGIIGLSAFIGLFAAVLLSLYKDFKSRSDWFALIAFSVVLGFLLGGLTDHTFRMMNVIRLMWFCVGLGSVTLDTRT</sequence>
<feature type="transmembrane region" description="Helical" evidence="5">
    <location>
        <begin position="13"/>
        <end position="44"/>
    </location>
</feature>
<name>A0A498RDB9_9FIRM</name>
<dbReference type="OrthoDB" id="9806320at2"/>
<evidence type="ECO:0000256" key="3">
    <source>
        <dbReference type="ARBA" id="ARBA00022989"/>
    </source>
</evidence>
<evidence type="ECO:0000313" key="7">
    <source>
        <dbReference type="EMBL" id="VBB09309.1"/>
    </source>
</evidence>
<protein>
    <submittedName>
        <fullName evidence="7">O-antigen ligase</fullName>
    </submittedName>
</protein>